<protein>
    <submittedName>
        <fullName evidence="3">DUF4097 family beta strand repeat-containing protein</fullName>
    </submittedName>
</protein>
<keyword evidence="1" id="KW-0812">Transmembrane</keyword>
<reference evidence="4" key="1">
    <citation type="journal article" date="2019" name="Int. J. Syst. Evol. Microbiol.">
        <title>The Global Catalogue of Microorganisms (GCM) 10K type strain sequencing project: providing services to taxonomists for standard genome sequencing and annotation.</title>
        <authorList>
            <consortium name="The Broad Institute Genomics Platform"/>
            <consortium name="The Broad Institute Genome Sequencing Center for Infectious Disease"/>
            <person name="Wu L."/>
            <person name="Ma J."/>
        </authorList>
    </citation>
    <scope>NUCLEOTIDE SEQUENCE [LARGE SCALE GENOMIC DNA]</scope>
    <source>
        <strain evidence="4">KCTC 33676</strain>
    </source>
</reference>
<dbReference type="Pfam" id="PF13349">
    <property type="entry name" value="DUF4097"/>
    <property type="match status" value="1"/>
</dbReference>
<dbReference type="Proteomes" id="UP001597497">
    <property type="component" value="Unassembled WGS sequence"/>
</dbReference>
<keyword evidence="1" id="KW-1133">Transmembrane helix</keyword>
<dbReference type="EMBL" id="JBHUMM010000013">
    <property type="protein sequence ID" value="MFD2671579.1"/>
    <property type="molecule type" value="Genomic_DNA"/>
</dbReference>
<proteinExistence type="predicted"/>
<sequence length="249" mass="27413">MNKKKWLKWAVVLIGIAIIGNVILYITGQSPFNLENVDVSESIDANEVRHINIDSRLGSVQVEQIEGSSVEVTMTGKVTKRWKDDYTLDLSQVGGQLQIHVKQQTGFHFFEFYNNLELQVGIPEGTYESIHIVTEDAPIDLQQVKADTYRLQSDTGHIEAAVPSGQVTTVSDTGKVVLQLEEIMAPISIVTDTGDIQVTTTRMPEAIRTNLITDSGSIEVNLPEQVYQSGQGPLVELQSDTGDLTLSSK</sequence>
<gene>
    <name evidence="3" type="ORF">ACFSUC_08175</name>
</gene>
<dbReference type="RefSeq" id="WP_379929054.1">
    <property type="nucleotide sequence ID" value="NZ_JBHUMM010000013.1"/>
</dbReference>
<evidence type="ECO:0000313" key="4">
    <source>
        <dbReference type="Proteomes" id="UP001597497"/>
    </source>
</evidence>
<evidence type="ECO:0000256" key="1">
    <source>
        <dbReference type="SAM" id="Phobius"/>
    </source>
</evidence>
<keyword evidence="1" id="KW-0472">Membrane</keyword>
<dbReference type="InterPro" id="IPR025164">
    <property type="entry name" value="Toastrack_DUF4097"/>
</dbReference>
<name>A0ABW5RAY7_9BACL</name>
<organism evidence="3 4">
    <name type="scientific">Marinicrinis sediminis</name>
    <dbReference type="NCBI Taxonomy" id="1652465"/>
    <lineage>
        <taxon>Bacteria</taxon>
        <taxon>Bacillati</taxon>
        <taxon>Bacillota</taxon>
        <taxon>Bacilli</taxon>
        <taxon>Bacillales</taxon>
        <taxon>Paenibacillaceae</taxon>
    </lineage>
</organism>
<feature type="transmembrane region" description="Helical" evidence="1">
    <location>
        <begin position="7"/>
        <end position="26"/>
    </location>
</feature>
<comment type="caution">
    <text evidence="3">The sequence shown here is derived from an EMBL/GenBank/DDBJ whole genome shotgun (WGS) entry which is preliminary data.</text>
</comment>
<feature type="domain" description="DUF4097" evidence="2">
    <location>
        <begin position="49"/>
        <end position="220"/>
    </location>
</feature>
<keyword evidence="4" id="KW-1185">Reference proteome</keyword>
<evidence type="ECO:0000259" key="2">
    <source>
        <dbReference type="Pfam" id="PF13349"/>
    </source>
</evidence>
<evidence type="ECO:0000313" key="3">
    <source>
        <dbReference type="EMBL" id="MFD2671579.1"/>
    </source>
</evidence>
<accession>A0ABW5RAY7</accession>